<dbReference type="EMBL" id="CAJHNJ030000114">
    <property type="protein sequence ID" value="CAG9135801.1"/>
    <property type="molecule type" value="Genomic_DNA"/>
</dbReference>
<dbReference type="Proteomes" id="UP000653454">
    <property type="component" value="Unassembled WGS sequence"/>
</dbReference>
<evidence type="ECO:0000313" key="2">
    <source>
        <dbReference type="Proteomes" id="UP000653454"/>
    </source>
</evidence>
<name>A0A8S4G803_PLUXY</name>
<keyword evidence="2" id="KW-1185">Reference proteome</keyword>
<evidence type="ECO:0000313" key="1">
    <source>
        <dbReference type="EMBL" id="CAG9135801.1"/>
    </source>
</evidence>
<reference evidence="1" key="1">
    <citation type="submission" date="2020-11" db="EMBL/GenBank/DDBJ databases">
        <authorList>
            <person name="Whiteford S."/>
        </authorList>
    </citation>
    <scope>NUCLEOTIDE SEQUENCE</scope>
</reference>
<gene>
    <name evidence="1" type="ORF">PLXY2_LOCUS14043</name>
</gene>
<protein>
    <submittedName>
        <fullName evidence="1">(diamondback moth) hypothetical protein</fullName>
    </submittedName>
</protein>
<organism evidence="1 2">
    <name type="scientific">Plutella xylostella</name>
    <name type="common">Diamondback moth</name>
    <name type="synonym">Plutella maculipennis</name>
    <dbReference type="NCBI Taxonomy" id="51655"/>
    <lineage>
        <taxon>Eukaryota</taxon>
        <taxon>Metazoa</taxon>
        <taxon>Ecdysozoa</taxon>
        <taxon>Arthropoda</taxon>
        <taxon>Hexapoda</taxon>
        <taxon>Insecta</taxon>
        <taxon>Pterygota</taxon>
        <taxon>Neoptera</taxon>
        <taxon>Endopterygota</taxon>
        <taxon>Lepidoptera</taxon>
        <taxon>Glossata</taxon>
        <taxon>Ditrysia</taxon>
        <taxon>Yponomeutoidea</taxon>
        <taxon>Plutellidae</taxon>
        <taxon>Plutella</taxon>
    </lineage>
</organism>
<comment type="caution">
    <text evidence="1">The sequence shown here is derived from an EMBL/GenBank/DDBJ whole genome shotgun (WGS) entry which is preliminary data.</text>
</comment>
<dbReference type="PANTHER" id="PTHR46901">
    <property type="entry name" value="GH04942P"/>
    <property type="match status" value="1"/>
</dbReference>
<dbReference type="PANTHER" id="PTHR46901:SF3">
    <property type="entry name" value="EGF-LIKE DOMAIN-CONTAINING PROTEIN"/>
    <property type="match status" value="1"/>
</dbReference>
<accession>A0A8S4G803</accession>
<proteinExistence type="predicted"/>
<dbReference type="AlphaFoldDB" id="A0A8S4G803"/>
<sequence>MKSVSIARGSHILGRCKCHAGHSGPRCQFTSECSENSDCGLRGHCHGQCYCPHNSHGRGCNKITSMKSVSIARGSHTPGRCKCHAGHSGPRCQFTSECSENSDCGLRGHCHGHCYCPHNSHGRGCNKSEYS</sequence>